<comment type="caution">
    <text evidence="4">The sequence shown here is derived from an EMBL/GenBank/DDBJ whole genome shotgun (WGS) entry which is preliminary data.</text>
</comment>
<dbReference type="Pfam" id="PF05036">
    <property type="entry name" value="SPOR"/>
    <property type="match status" value="1"/>
</dbReference>
<dbReference type="SUPFAM" id="SSF110997">
    <property type="entry name" value="Sporulation related repeat"/>
    <property type="match status" value="1"/>
</dbReference>
<evidence type="ECO:0000313" key="4">
    <source>
        <dbReference type="EMBL" id="RJG42363.1"/>
    </source>
</evidence>
<keyword evidence="2" id="KW-0812">Transmembrane</keyword>
<keyword evidence="2" id="KW-0472">Membrane</keyword>
<accession>A0A418YCW2</accession>
<feature type="compositionally biased region" description="Basic and acidic residues" evidence="1">
    <location>
        <begin position="75"/>
        <end position="85"/>
    </location>
</feature>
<feature type="domain" description="SPOR" evidence="3">
    <location>
        <begin position="108"/>
        <end position="188"/>
    </location>
</feature>
<gene>
    <name evidence="4" type="ORF">D1Z90_13880</name>
</gene>
<sequence>MARDYVRNKPTKKGASSRKRGPAKSAPKAKFPVVASVVAAAALGGFGYFLYTISGSAEQTEIAQPTPSSNITNSKPKEKPLPDKPKEKWDYIQELENKEVVVEVPPDPPPAVPYQMQCGSFRTLDQAEALKANIAFQGVESIIRKVNGKTGVWYKVILGPYERKRMAEKERHKMKRANINYCQIWKWQGPLP</sequence>
<evidence type="ECO:0000256" key="1">
    <source>
        <dbReference type="SAM" id="MobiDB-lite"/>
    </source>
</evidence>
<evidence type="ECO:0000256" key="2">
    <source>
        <dbReference type="SAM" id="Phobius"/>
    </source>
</evidence>
<feature type="region of interest" description="Disordered" evidence="1">
    <location>
        <begin position="61"/>
        <end position="85"/>
    </location>
</feature>
<dbReference type="GO" id="GO:0042834">
    <property type="term" value="F:peptidoglycan binding"/>
    <property type="evidence" value="ECO:0007669"/>
    <property type="project" value="InterPro"/>
</dbReference>
<reference evidence="4 5" key="2">
    <citation type="submission" date="2019-01" db="EMBL/GenBank/DDBJ databases">
        <title>Motilimonas pumilus sp. nov., isolated from the gut of sea cucumber (Apostichopus japonicus).</title>
        <authorList>
            <person name="Wang F.-Q."/>
            <person name="Ren L.-H."/>
            <person name="Lin Y.-W."/>
            <person name="Sun G.-H."/>
            <person name="Du Z.-J."/>
            <person name="Zhao J.-X."/>
            <person name="Liu X.-J."/>
            <person name="Liu L.-J."/>
        </authorList>
    </citation>
    <scope>NUCLEOTIDE SEQUENCE [LARGE SCALE GENOMIC DNA]</scope>
    <source>
        <strain evidence="4 5">PLHSC7-2</strain>
    </source>
</reference>
<dbReference type="PANTHER" id="PTHR38687">
    <property type="entry name" value="CELL DIVISION PROTEIN DEDD-RELATED"/>
    <property type="match status" value="1"/>
</dbReference>
<reference evidence="4 5" key="1">
    <citation type="submission" date="2018-09" db="EMBL/GenBank/DDBJ databases">
        <authorList>
            <person name="Wang F."/>
        </authorList>
    </citation>
    <scope>NUCLEOTIDE SEQUENCE [LARGE SCALE GENOMIC DNA]</scope>
    <source>
        <strain evidence="4 5">PLHSC7-2</strain>
    </source>
</reference>
<dbReference type="PANTHER" id="PTHR38687:SF2">
    <property type="entry name" value="CELL DIVISION PROTEIN FTSN"/>
    <property type="match status" value="1"/>
</dbReference>
<dbReference type="OrthoDB" id="8558195at2"/>
<keyword evidence="5" id="KW-1185">Reference proteome</keyword>
<feature type="compositionally biased region" description="Basic residues" evidence="1">
    <location>
        <begin position="9"/>
        <end position="22"/>
    </location>
</feature>
<evidence type="ECO:0000259" key="3">
    <source>
        <dbReference type="PROSITE" id="PS51724"/>
    </source>
</evidence>
<dbReference type="InterPro" id="IPR007730">
    <property type="entry name" value="SPOR-like_dom"/>
</dbReference>
<organism evidence="4 5">
    <name type="scientific">Motilimonas pumila</name>
    <dbReference type="NCBI Taxonomy" id="2303987"/>
    <lineage>
        <taxon>Bacteria</taxon>
        <taxon>Pseudomonadati</taxon>
        <taxon>Pseudomonadota</taxon>
        <taxon>Gammaproteobacteria</taxon>
        <taxon>Alteromonadales</taxon>
        <taxon>Alteromonadales genera incertae sedis</taxon>
        <taxon>Motilimonas</taxon>
    </lineage>
</organism>
<name>A0A418YCW2_9GAMM</name>
<protein>
    <submittedName>
        <fullName evidence="4">Sporulation protein</fullName>
    </submittedName>
</protein>
<keyword evidence="2" id="KW-1133">Transmembrane helix</keyword>
<feature type="transmembrane region" description="Helical" evidence="2">
    <location>
        <begin position="29"/>
        <end position="51"/>
    </location>
</feature>
<dbReference type="InterPro" id="IPR052521">
    <property type="entry name" value="Cell_div_SPOR-domain"/>
</dbReference>
<dbReference type="Proteomes" id="UP000283255">
    <property type="component" value="Unassembled WGS sequence"/>
</dbReference>
<dbReference type="InterPro" id="IPR036680">
    <property type="entry name" value="SPOR-like_sf"/>
</dbReference>
<feature type="region of interest" description="Disordered" evidence="1">
    <location>
        <begin position="1"/>
        <end position="29"/>
    </location>
</feature>
<dbReference type="AlphaFoldDB" id="A0A418YCW2"/>
<proteinExistence type="predicted"/>
<dbReference type="EMBL" id="QZCH01000018">
    <property type="protein sequence ID" value="RJG42363.1"/>
    <property type="molecule type" value="Genomic_DNA"/>
</dbReference>
<dbReference type="PROSITE" id="PS51724">
    <property type="entry name" value="SPOR"/>
    <property type="match status" value="1"/>
</dbReference>
<feature type="compositionally biased region" description="Polar residues" evidence="1">
    <location>
        <begin position="61"/>
        <end position="74"/>
    </location>
</feature>
<evidence type="ECO:0000313" key="5">
    <source>
        <dbReference type="Proteomes" id="UP000283255"/>
    </source>
</evidence>
<dbReference type="RefSeq" id="WP_119911379.1">
    <property type="nucleotide sequence ID" value="NZ_QZCH01000018.1"/>
</dbReference>
<dbReference type="Gene3D" id="3.30.70.1070">
    <property type="entry name" value="Sporulation related repeat"/>
    <property type="match status" value="1"/>
</dbReference>